<keyword evidence="5" id="KW-0067">ATP-binding</keyword>
<keyword evidence="7 8" id="KW-0472">Membrane</keyword>
<keyword evidence="6 8" id="KW-1133">Transmembrane helix</keyword>
<organism evidence="9">
    <name type="scientific">marine metagenome</name>
    <dbReference type="NCBI Taxonomy" id="408172"/>
    <lineage>
        <taxon>unclassified sequences</taxon>
        <taxon>metagenomes</taxon>
        <taxon>ecological metagenomes</taxon>
    </lineage>
</organism>
<keyword evidence="3 8" id="KW-0812">Transmembrane</keyword>
<dbReference type="AlphaFoldDB" id="A0A382LD95"/>
<dbReference type="SUPFAM" id="SSF103473">
    <property type="entry name" value="MFS general substrate transporter"/>
    <property type="match status" value="1"/>
</dbReference>
<dbReference type="Pfam" id="PF03219">
    <property type="entry name" value="TLC"/>
    <property type="match status" value="1"/>
</dbReference>
<gene>
    <name evidence="9" type="ORF">METZ01_LOCUS287473</name>
</gene>
<feature type="non-terminal residue" evidence="9">
    <location>
        <position position="193"/>
    </location>
</feature>
<keyword evidence="2" id="KW-0813">Transport</keyword>
<sequence length="193" mass="21458">VLILFVQFFAVVATSITGSSARDAFFLNLFDRSYLPLMFAVIAVTMVIVINYYKKISEGRDILQIITAGGLIFAGALLFIQLSLGRLFSMFNAGQSIEGLPEKWLIPILFVLMEVIVSLSILQFWMLAGELFDARQAKRLFSILGAGGSVAGMLAGYSLKPFVKTFGSDKLLYLTIFFILLYFSMGILTKKYK</sequence>
<feature type="transmembrane region" description="Helical" evidence="8">
    <location>
        <begin position="104"/>
        <end position="128"/>
    </location>
</feature>
<protein>
    <recommendedName>
        <fullName evidence="10">ADP,ATP carrier protein</fullName>
    </recommendedName>
</protein>
<evidence type="ECO:0000256" key="3">
    <source>
        <dbReference type="ARBA" id="ARBA00022692"/>
    </source>
</evidence>
<evidence type="ECO:0000256" key="1">
    <source>
        <dbReference type="ARBA" id="ARBA00004141"/>
    </source>
</evidence>
<dbReference type="InterPro" id="IPR004667">
    <property type="entry name" value="ADP_ATP_car_bac_type"/>
</dbReference>
<dbReference type="EMBL" id="UINC01086293">
    <property type="protein sequence ID" value="SVC34619.1"/>
    <property type="molecule type" value="Genomic_DNA"/>
</dbReference>
<evidence type="ECO:0000256" key="4">
    <source>
        <dbReference type="ARBA" id="ARBA00022741"/>
    </source>
</evidence>
<evidence type="ECO:0000313" key="9">
    <source>
        <dbReference type="EMBL" id="SVC34619.1"/>
    </source>
</evidence>
<feature type="transmembrane region" description="Helical" evidence="8">
    <location>
        <begin position="37"/>
        <end position="53"/>
    </location>
</feature>
<feature type="non-terminal residue" evidence="9">
    <location>
        <position position="1"/>
    </location>
</feature>
<dbReference type="GO" id="GO:0005471">
    <property type="term" value="F:ATP:ADP antiporter activity"/>
    <property type="evidence" value="ECO:0007669"/>
    <property type="project" value="InterPro"/>
</dbReference>
<evidence type="ECO:0000256" key="6">
    <source>
        <dbReference type="ARBA" id="ARBA00022989"/>
    </source>
</evidence>
<evidence type="ECO:0000256" key="7">
    <source>
        <dbReference type="ARBA" id="ARBA00023136"/>
    </source>
</evidence>
<evidence type="ECO:0000256" key="2">
    <source>
        <dbReference type="ARBA" id="ARBA00022448"/>
    </source>
</evidence>
<evidence type="ECO:0000256" key="8">
    <source>
        <dbReference type="SAM" id="Phobius"/>
    </source>
</evidence>
<accession>A0A382LD95</accession>
<dbReference type="InterPro" id="IPR036259">
    <property type="entry name" value="MFS_trans_sf"/>
</dbReference>
<feature type="transmembrane region" description="Helical" evidence="8">
    <location>
        <begin position="65"/>
        <end position="84"/>
    </location>
</feature>
<evidence type="ECO:0000256" key="5">
    <source>
        <dbReference type="ARBA" id="ARBA00022840"/>
    </source>
</evidence>
<dbReference type="GO" id="GO:0005524">
    <property type="term" value="F:ATP binding"/>
    <property type="evidence" value="ECO:0007669"/>
    <property type="project" value="UniProtKB-KW"/>
</dbReference>
<feature type="transmembrane region" description="Helical" evidence="8">
    <location>
        <begin position="140"/>
        <end position="159"/>
    </location>
</feature>
<keyword evidence="4" id="KW-0547">Nucleotide-binding</keyword>
<dbReference type="GO" id="GO:0016020">
    <property type="term" value="C:membrane"/>
    <property type="evidence" value="ECO:0007669"/>
    <property type="project" value="UniProtKB-SubCell"/>
</dbReference>
<feature type="transmembrane region" description="Helical" evidence="8">
    <location>
        <begin position="171"/>
        <end position="189"/>
    </location>
</feature>
<reference evidence="9" key="1">
    <citation type="submission" date="2018-05" db="EMBL/GenBank/DDBJ databases">
        <authorList>
            <person name="Lanie J.A."/>
            <person name="Ng W.-L."/>
            <person name="Kazmierczak K.M."/>
            <person name="Andrzejewski T.M."/>
            <person name="Davidsen T.M."/>
            <person name="Wayne K.J."/>
            <person name="Tettelin H."/>
            <person name="Glass J.I."/>
            <person name="Rusch D."/>
            <person name="Podicherti R."/>
            <person name="Tsui H.-C.T."/>
            <person name="Winkler M.E."/>
        </authorList>
    </citation>
    <scope>NUCLEOTIDE SEQUENCE</scope>
</reference>
<proteinExistence type="predicted"/>
<name>A0A382LD95_9ZZZZ</name>
<evidence type="ECO:0008006" key="10">
    <source>
        <dbReference type="Google" id="ProtNLM"/>
    </source>
</evidence>
<comment type="subcellular location">
    <subcellularLocation>
        <location evidence="1">Membrane</location>
        <topology evidence="1">Multi-pass membrane protein</topology>
    </subcellularLocation>
</comment>